<dbReference type="InterPro" id="IPR036063">
    <property type="entry name" value="Smr_dom_sf"/>
</dbReference>
<comment type="caution">
    <text evidence="3">The sequence shown here is derived from an EMBL/GenBank/DDBJ whole genome shotgun (WGS) entry which is preliminary data.</text>
</comment>
<feature type="compositionally biased region" description="Basic and acidic residues" evidence="1">
    <location>
        <begin position="21"/>
        <end position="33"/>
    </location>
</feature>
<evidence type="ECO:0000313" key="4">
    <source>
        <dbReference type="Proteomes" id="UP000054600"/>
    </source>
</evidence>
<dbReference type="eggNOG" id="COG2840">
    <property type="taxonomic scope" value="Bacteria"/>
</dbReference>
<evidence type="ECO:0000256" key="1">
    <source>
        <dbReference type="SAM" id="MobiDB-lite"/>
    </source>
</evidence>
<reference evidence="3 4" key="1">
    <citation type="submission" date="2015-11" db="EMBL/GenBank/DDBJ databases">
        <title>Genomic analysis of 38 Legionella species identifies large and diverse effector repertoires.</title>
        <authorList>
            <person name="Burstein D."/>
            <person name="Amaro F."/>
            <person name="Zusman T."/>
            <person name="Lifshitz Z."/>
            <person name="Cohen O."/>
            <person name="Gilbert J.A."/>
            <person name="Pupko T."/>
            <person name="Shuman H.A."/>
            <person name="Segal G."/>
        </authorList>
    </citation>
    <scope>NUCLEOTIDE SEQUENCE [LARGE SCALE GENOMIC DNA]</scope>
    <source>
        <strain evidence="3 4">ATCC 49655</strain>
    </source>
</reference>
<dbReference type="PANTHER" id="PTHR35562:SF2">
    <property type="entry name" value="DNA ENDONUCLEASE SMRA-RELATED"/>
    <property type="match status" value="1"/>
</dbReference>
<gene>
    <name evidence="3" type="ORF">Lsha_2630</name>
</gene>
<proteinExistence type="predicted"/>
<dbReference type="PROSITE" id="PS50828">
    <property type="entry name" value="SMR"/>
    <property type="match status" value="1"/>
</dbReference>
<dbReference type="Pfam" id="PF01713">
    <property type="entry name" value="Smr"/>
    <property type="match status" value="1"/>
</dbReference>
<dbReference type="InterPro" id="IPR002625">
    <property type="entry name" value="Smr_dom"/>
</dbReference>
<dbReference type="AlphaFoldDB" id="A0A0W0YK27"/>
<organism evidence="3 4">
    <name type="scientific">Legionella shakespearei DSM 23087</name>
    <dbReference type="NCBI Taxonomy" id="1122169"/>
    <lineage>
        <taxon>Bacteria</taxon>
        <taxon>Pseudomonadati</taxon>
        <taxon>Pseudomonadota</taxon>
        <taxon>Gammaproteobacteria</taxon>
        <taxon>Legionellales</taxon>
        <taxon>Legionellaceae</taxon>
        <taxon>Legionella</taxon>
    </lineage>
</organism>
<dbReference type="PATRIC" id="fig|1122169.6.peg.3033"/>
<dbReference type="STRING" id="1122169.Lsha_2630"/>
<dbReference type="SMART" id="SM00463">
    <property type="entry name" value="SMR"/>
    <property type="match status" value="1"/>
</dbReference>
<name>A0A0W0YK27_9GAMM</name>
<protein>
    <submittedName>
        <fullName evidence="3">DNA mismatch repair protein-like protein</fullName>
    </submittedName>
</protein>
<evidence type="ECO:0000313" key="3">
    <source>
        <dbReference type="EMBL" id="KTD57248.1"/>
    </source>
</evidence>
<accession>A0A0W0YK27</accession>
<dbReference type="Proteomes" id="UP000054600">
    <property type="component" value="Unassembled WGS sequence"/>
</dbReference>
<keyword evidence="4" id="KW-1185">Reference proteome</keyword>
<dbReference type="Gene3D" id="3.30.1370.110">
    <property type="match status" value="1"/>
</dbReference>
<dbReference type="PANTHER" id="PTHR35562">
    <property type="entry name" value="DNA ENDONUCLEASE SMRA-RELATED"/>
    <property type="match status" value="1"/>
</dbReference>
<feature type="region of interest" description="Disordered" evidence="1">
    <location>
        <begin position="21"/>
        <end position="53"/>
    </location>
</feature>
<dbReference type="SUPFAM" id="SSF160443">
    <property type="entry name" value="SMR domain-like"/>
    <property type="match status" value="1"/>
</dbReference>
<evidence type="ECO:0000259" key="2">
    <source>
        <dbReference type="PROSITE" id="PS50828"/>
    </source>
</evidence>
<sequence>MADDFMSDEDKALFREHMRTVKPLNEKTKRVKDPAPPVSIPTPCSRRPSAHQKKPLPATEYFLSDFINETVLSDSLLSYADSSITSKRFRELKNGQIPWEARLDLHGMKTEAARHALCQFIHNQIQTSKRCLLIIHGKGGHQGAPPVVKNLVNRWLPQFNEVLAFHSALPKDGGHGAVYVLLKKNREENPL</sequence>
<dbReference type="RefSeq" id="WP_018577215.1">
    <property type="nucleotide sequence ID" value="NZ_KB892396.1"/>
</dbReference>
<dbReference type="EMBL" id="LNYW01000069">
    <property type="protein sequence ID" value="KTD57248.1"/>
    <property type="molecule type" value="Genomic_DNA"/>
</dbReference>
<feature type="domain" description="Smr" evidence="2">
    <location>
        <begin position="103"/>
        <end position="183"/>
    </location>
</feature>
<dbReference type="OrthoDB" id="9808881at2"/>